<dbReference type="Proteomes" id="UP000237647">
    <property type="component" value="Unassembled WGS sequence"/>
</dbReference>
<evidence type="ECO:0000313" key="10">
    <source>
        <dbReference type="Proteomes" id="UP000237647"/>
    </source>
</evidence>
<gene>
    <name evidence="9" type="ORF">B0H98_101548</name>
</gene>
<comment type="catalytic activity">
    <reaction evidence="6">
        <text>L-threonyl-[protein] + ATP = 3-O-(5'-adenylyl)-L-threonyl-[protein] + diphosphate</text>
        <dbReference type="Rhea" id="RHEA:54292"/>
        <dbReference type="Rhea" id="RHEA-COMP:11060"/>
        <dbReference type="Rhea" id="RHEA-COMP:13847"/>
        <dbReference type="ChEBI" id="CHEBI:30013"/>
        <dbReference type="ChEBI" id="CHEBI:30616"/>
        <dbReference type="ChEBI" id="CHEBI:33019"/>
        <dbReference type="ChEBI" id="CHEBI:138113"/>
        <dbReference type="EC" id="2.7.7.108"/>
    </reaction>
</comment>
<dbReference type="InterPro" id="IPR036597">
    <property type="entry name" value="Fido-like_dom_sf"/>
</dbReference>
<dbReference type="PANTHER" id="PTHR39560">
    <property type="entry name" value="PROTEIN ADENYLYLTRANSFERASE FIC-RELATED"/>
    <property type="match status" value="1"/>
</dbReference>
<dbReference type="PANTHER" id="PTHR39560:SF1">
    <property type="entry name" value="PROTEIN ADENYLYLTRANSFERASE FIC-RELATED"/>
    <property type="match status" value="1"/>
</dbReference>
<protein>
    <recommendedName>
        <fullName evidence="5">protein adenylyltransferase</fullName>
        <ecNumber evidence="5">2.7.7.108</ecNumber>
    </recommendedName>
</protein>
<dbReference type="Pfam" id="PF02661">
    <property type="entry name" value="Fic"/>
    <property type="match status" value="1"/>
</dbReference>
<evidence type="ECO:0000256" key="4">
    <source>
        <dbReference type="ARBA" id="ARBA00022840"/>
    </source>
</evidence>
<comment type="catalytic activity">
    <reaction evidence="7">
        <text>L-tyrosyl-[protein] + ATP = O-(5'-adenylyl)-L-tyrosyl-[protein] + diphosphate</text>
        <dbReference type="Rhea" id="RHEA:54288"/>
        <dbReference type="Rhea" id="RHEA-COMP:10136"/>
        <dbReference type="Rhea" id="RHEA-COMP:13846"/>
        <dbReference type="ChEBI" id="CHEBI:30616"/>
        <dbReference type="ChEBI" id="CHEBI:33019"/>
        <dbReference type="ChEBI" id="CHEBI:46858"/>
        <dbReference type="ChEBI" id="CHEBI:83624"/>
        <dbReference type="EC" id="2.7.7.108"/>
    </reaction>
</comment>
<evidence type="ECO:0000256" key="7">
    <source>
        <dbReference type="ARBA" id="ARBA00048696"/>
    </source>
</evidence>
<proteinExistence type="predicted"/>
<accession>A0A2T0V8T4</accession>
<reference evidence="9 10" key="1">
    <citation type="submission" date="2018-03" db="EMBL/GenBank/DDBJ databases">
        <title>Genomic Encyclopedia of Type Strains, Phase III (KMG-III): the genomes of soil and plant-associated and newly described type strains.</title>
        <authorList>
            <person name="Whitman W."/>
        </authorList>
    </citation>
    <scope>NUCLEOTIDE SEQUENCE [LARGE SCALE GENOMIC DNA]</scope>
    <source>
        <strain evidence="9 10">CGMCC 1.12152</strain>
    </source>
</reference>
<dbReference type="Gene3D" id="1.10.3290.10">
    <property type="entry name" value="Fido-like domain"/>
    <property type="match status" value="1"/>
</dbReference>
<dbReference type="GO" id="GO:0051302">
    <property type="term" value="P:regulation of cell division"/>
    <property type="evidence" value="ECO:0007669"/>
    <property type="project" value="TreeGrafter"/>
</dbReference>
<dbReference type="EMBL" id="PVTK01000001">
    <property type="protein sequence ID" value="PRY66554.1"/>
    <property type="molecule type" value="Genomic_DNA"/>
</dbReference>
<dbReference type="SUPFAM" id="SSF140931">
    <property type="entry name" value="Fic-like"/>
    <property type="match status" value="1"/>
</dbReference>
<comment type="caution">
    <text evidence="9">The sequence shown here is derived from an EMBL/GenBank/DDBJ whole genome shotgun (WGS) entry which is preliminary data.</text>
</comment>
<evidence type="ECO:0000256" key="3">
    <source>
        <dbReference type="ARBA" id="ARBA00022741"/>
    </source>
</evidence>
<organism evidence="9 10">
    <name type="scientific">Vreelandella songnenensis</name>
    <dbReference type="NCBI Taxonomy" id="1176243"/>
    <lineage>
        <taxon>Bacteria</taxon>
        <taxon>Pseudomonadati</taxon>
        <taxon>Pseudomonadota</taxon>
        <taxon>Gammaproteobacteria</taxon>
        <taxon>Oceanospirillales</taxon>
        <taxon>Halomonadaceae</taxon>
        <taxon>Vreelandella</taxon>
    </lineage>
</organism>
<evidence type="ECO:0000313" key="9">
    <source>
        <dbReference type="EMBL" id="PRY66554.1"/>
    </source>
</evidence>
<dbReference type="InterPro" id="IPR003812">
    <property type="entry name" value="Fido"/>
</dbReference>
<evidence type="ECO:0000256" key="1">
    <source>
        <dbReference type="ARBA" id="ARBA00022679"/>
    </source>
</evidence>
<name>A0A2T0V8T4_9GAMM</name>
<dbReference type="EC" id="2.7.7.108" evidence="5"/>
<evidence type="ECO:0000256" key="6">
    <source>
        <dbReference type="ARBA" id="ARBA00047939"/>
    </source>
</evidence>
<keyword evidence="2" id="KW-0548">Nucleotidyltransferase</keyword>
<dbReference type="NCBIfam" id="NF007672">
    <property type="entry name" value="PRK10347.1"/>
    <property type="match status" value="1"/>
</dbReference>
<evidence type="ECO:0000256" key="5">
    <source>
        <dbReference type="ARBA" id="ARBA00034531"/>
    </source>
</evidence>
<keyword evidence="3" id="KW-0547">Nucleotide-binding</keyword>
<evidence type="ECO:0000259" key="8">
    <source>
        <dbReference type="PROSITE" id="PS51459"/>
    </source>
</evidence>
<evidence type="ECO:0000256" key="2">
    <source>
        <dbReference type="ARBA" id="ARBA00022695"/>
    </source>
</evidence>
<dbReference type="AlphaFoldDB" id="A0A2T0V8T4"/>
<feature type="domain" description="Fido" evidence="8">
    <location>
        <begin position="53"/>
        <end position="190"/>
    </location>
</feature>
<dbReference type="RefSeq" id="WP_208623568.1">
    <property type="nucleotide sequence ID" value="NZ_PVTK01000001.1"/>
</dbReference>
<dbReference type="GO" id="GO:0005524">
    <property type="term" value="F:ATP binding"/>
    <property type="evidence" value="ECO:0007669"/>
    <property type="project" value="UniProtKB-KW"/>
</dbReference>
<keyword evidence="10" id="KW-1185">Reference proteome</keyword>
<sequence>MDKYGTGQDPYCYVGTQVLRNKLGIVDAAELEEAERELSLINADNIDLSPPPYDFSYFKYLHYQLFNDLYGWAGEIRTIDIAKGDTRFCNVNRITPEAEKLFTKLAEQNYFIELGRADLVAACAELYGDLNVVHPFREGNGRAQRLFFEHLIINCGYRLSWHPLGRDEWIEANIAGYYCDYRPLSSIFERCIGLPLAD</sequence>
<keyword evidence="1" id="KW-0808">Transferase</keyword>
<keyword evidence="4" id="KW-0067">ATP-binding</keyword>
<dbReference type="GO" id="GO:0070733">
    <property type="term" value="F:AMPylase activity"/>
    <property type="evidence" value="ECO:0007669"/>
    <property type="project" value="UniProtKB-EC"/>
</dbReference>
<dbReference type="PROSITE" id="PS51459">
    <property type="entry name" value="FIDO"/>
    <property type="match status" value="1"/>
</dbReference>